<evidence type="ECO:0000256" key="2">
    <source>
        <dbReference type="ARBA" id="ARBA00025757"/>
    </source>
</evidence>
<reference evidence="6" key="1">
    <citation type="submission" date="2016-11" db="UniProtKB">
        <authorList>
            <consortium name="WormBaseParasite"/>
        </authorList>
    </citation>
    <scope>IDENTIFICATION</scope>
</reference>
<dbReference type="GO" id="GO:0032451">
    <property type="term" value="F:demethylase activity"/>
    <property type="evidence" value="ECO:0007669"/>
    <property type="project" value="TreeGrafter"/>
</dbReference>
<dbReference type="PROSITE" id="PS51471">
    <property type="entry name" value="FE2OG_OXY"/>
    <property type="match status" value="1"/>
</dbReference>
<dbReference type="FunFam" id="2.60.120.590:FF:000019">
    <property type="entry name" value="DNA N6-methyl adenine demethylase"/>
    <property type="match status" value="1"/>
</dbReference>
<proteinExistence type="inferred from homology"/>
<comment type="cofactor">
    <cofactor evidence="1">
        <name>Fe(2+)</name>
        <dbReference type="ChEBI" id="CHEBI:29033"/>
    </cofactor>
</comment>
<keyword evidence="3" id="KW-0479">Metal-binding</keyword>
<dbReference type="InterPro" id="IPR032857">
    <property type="entry name" value="ALKBH4"/>
</dbReference>
<evidence type="ECO:0000313" key="5">
    <source>
        <dbReference type="Proteomes" id="UP000095280"/>
    </source>
</evidence>
<dbReference type="WBParaSite" id="maker-uti_cns_0047515-snap-gene-0.5-mRNA-1">
    <property type="protein sequence ID" value="maker-uti_cns_0047515-snap-gene-0.5-mRNA-1"/>
    <property type="gene ID" value="maker-uti_cns_0047515-snap-gene-0.5"/>
</dbReference>
<evidence type="ECO:0000256" key="3">
    <source>
        <dbReference type="RuleBase" id="RU003682"/>
    </source>
</evidence>
<keyword evidence="3" id="KW-0560">Oxidoreductase</keyword>
<dbReference type="InterPro" id="IPR008011">
    <property type="entry name" value="Complex1_LYR_dom"/>
</dbReference>
<comment type="similarity">
    <text evidence="2">Belongs to the complex I LYR family. LYRM9 subfamily.</text>
</comment>
<comment type="similarity">
    <text evidence="3">Belongs to the iron/ascorbate-dependent oxidoreductase family.</text>
</comment>
<dbReference type="InterPro" id="IPR005123">
    <property type="entry name" value="Oxoglu/Fe-dep_dioxygenase_dom"/>
</dbReference>
<accession>A0A1I8JGC4</accession>
<name>A0A1I8JGC4_9PLAT</name>
<evidence type="ECO:0000256" key="1">
    <source>
        <dbReference type="ARBA" id="ARBA00001954"/>
    </source>
</evidence>
<protein>
    <submittedName>
        <fullName evidence="6">LYR motif-containing protein 9</fullName>
    </submittedName>
</protein>
<dbReference type="GO" id="GO:0046872">
    <property type="term" value="F:metal ion binding"/>
    <property type="evidence" value="ECO:0007669"/>
    <property type="project" value="UniProtKB-KW"/>
</dbReference>
<keyword evidence="3" id="KW-0408">Iron</keyword>
<dbReference type="Pfam" id="PF05347">
    <property type="entry name" value="Complex1_LYR"/>
    <property type="match status" value="1"/>
</dbReference>
<dbReference type="PANTHER" id="PTHR12463">
    <property type="entry name" value="OXYGENASE-RELATED"/>
    <property type="match status" value="1"/>
</dbReference>
<dbReference type="Proteomes" id="UP000095280">
    <property type="component" value="Unplaced"/>
</dbReference>
<dbReference type="PANTHER" id="PTHR12463:SF0">
    <property type="entry name" value="ALPHA-KETOGLUTARATE-DEPENDENT DIOXYGENASE ALKB HOMOLOG 4"/>
    <property type="match status" value="1"/>
</dbReference>
<dbReference type="GO" id="GO:0016491">
    <property type="term" value="F:oxidoreductase activity"/>
    <property type="evidence" value="ECO:0007669"/>
    <property type="project" value="UniProtKB-KW"/>
</dbReference>
<dbReference type="AlphaFoldDB" id="A0A1I8JGC4"/>
<dbReference type="InterPro" id="IPR037151">
    <property type="entry name" value="AlkB-like_sf"/>
</dbReference>
<evidence type="ECO:0000259" key="4">
    <source>
        <dbReference type="PROSITE" id="PS51471"/>
    </source>
</evidence>
<dbReference type="Gene3D" id="2.60.120.590">
    <property type="entry name" value="Alpha-ketoglutarate-dependent dioxygenase AlkB-like"/>
    <property type="match status" value="1"/>
</dbReference>
<organism evidence="5 6">
    <name type="scientific">Macrostomum lignano</name>
    <dbReference type="NCBI Taxonomy" id="282301"/>
    <lineage>
        <taxon>Eukaryota</taxon>
        <taxon>Metazoa</taxon>
        <taxon>Spiralia</taxon>
        <taxon>Lophotrochozoa</taxon>
        <taxon>Platyhelminthes</taxon>
        <taxon>Rhabditophora</taxon>
        <taxon>Macrostomorpha</taxon>
        <taxon>Macrostomida</taxon>
        <taxon>Macrostomidae</taxon>
        <taxon>Macrostomum</taxon>
    </lineage>
</organism>
<sequence length="347" mass="38026">AGCASQTIRNPLQLYRHLLRLVRTLPPGARPYYSNYIRQAYNSHSDETDPDRVLRRPEAGREMTAAESAGCACKGIRACKICCAAKQLPLVAVPAASSLPQPDQPPLHFCIDCQAVRATPRHADGDDAEHWSAIPSSASGLAGIRVFRDFINPDEEAVLAAEIDKRPWAPSQSGRRKQDYGPKVNFKRRRLNTASFKGLPPYWSALLPRLLALPGLADFQPVELCNLDYQPELGAHIDPHIDDTWLWGDRLVTLNLCSDTSLTLSQSAGSTRISIPMPRRSVLVLSGPARYDWLHAVLPDDVTGRRLAVTLRELAPDWLETVDGRALLKAGAAFDGVSVVELKSGGS</sequence>
<dbReference type="SUPFAM" id="SSF51197">
    <property type="entry name" value="Clavaminate synthase-like"/>
    <property type="match status" value="1"/>
</dbReference>
<dbReference type="CDD" id="cd20269">
    <property type="entry name" value="Complex1_LYR_LYRM9"/>
    <property type="match status" value="1"/>
</dbReference>
<feature type="domain" description="Fe2OG dioxygenase" evidence="4">
    <location>
        <begin position="221"/>
        <end position="315"/>
    </location>
</feature>
<dbReference type="GO" id="GO:0070988">
    <property type="term" value="P:demethylation"/>
    <property type="evidence" value="ECO:0007669"/>
    <property type="project" value="InterPro"/>
</dbReference>
<dbReference type="InterPro" id="IPR045291">
    <property type="entry name" value="Complex1_LYR_LYRM9"/>
</dbReference>
<keyword evidence="5" id="KW-1185">Reference proteome</keyword>
<evidence type="ECO:0000313" key="6">
    <source>
        <dbReference type="WBParaSite" id="maker-uti_cns_0047515-snap-gene-0.5-mRNA-1"/>
    </source>
</evidence>